<reference evidence="3" key="1">
    <citation type="submission" date="2022-07" db="EMBL/GenBank/DDBJ databases">
        <title>Taxonomy of Novel Oxalotrophic and Methylotrophic Bacteria.</title>
        <authorList>
            <person name="Sahin N."/>
            <person name="Tani A."/>
        </authorList>
    </citation>
    <scope>NUCLEOTIDE SEQUENCE</scope>
    <source>
        <strain evidence="3">Y10</strain>
    </source>
</reference>
<evidence type="ECO:0008006" key="5">
    <source>
        <dbReference type="Google" id="ProtNLM"/>
    </source>
</evidence>
<feature type="signal peptide" evidence="2">
    <location>
        <begin position="1"/>
        <end position="21"/>
    </location>
</feature>
<gene>
    <name evidence="3" type="ORF">Y10_14450</name>
</gene>
<sequence length="371" mass="42273">MIRVITFMTMLVLMFSTYVLSAQVEQDTLKLEVDKKKAGLSDDKQELIKSLKLEKEAIVDIEKNKLKEAVRLISEKQAKGEITEEEAKKQKEAAAKLAAQNIENKTAIVDNKIALAERGEDVENGEAIQSTLIFDKDGLRIENRKVYGDTLNRRHYKYDKRTTGSLVVALGLNNSIIDGEGIDGSPYEIGGSRFFEIGYMWNTRLFLNSNAVRFRYGITFQNNGLKPTDNMYFVENGDQTLLQEHPNSLKKVKLRMDNIVVPVFFEFGPSKKIDRGDYFRYSNDEMFKFGIGAYAGLNYSTRQKLKYKNDGDRVKEKIKSDFNTNNFIYGVAAYIGIGDTSLYAKYDLNPIFHDAVKEQNNVSLGIRFDLD</sequence>
<organism evidence="3 4">
    <name type="scientific">Neptunitalea lumnitzerae</name>
    <dbReference type="NCBI Taxonomy" id="2965509"/>
    <lineage>
        <taxon>Bacteria</taxon>
        <taxon>Pseudomonadati</taxon>
        <taxon>Bacteroidota</taxon>
        <taxon>Flavobacteriia</taxon>
        <taxon>Flavobacteriales</taxon>
        <taxon>Flavobacteriaceae</taxon>
        <taxon>Neptunitalea</taxon>
    </lineage>
</organism>
<dbReference type="EMBL" id="BRVO01000001">
    <property type="protein sequence ID" value="GLB49077.1"/>
    <property type="molecule type" value="Genomic_DNA"/>
</dbReference>
<name>A0ABQ5MJG8_9FLAO</name>
<keyword evidence="2" id="KW-0732">Signal</keyword>
<comment type="caution">
    <text evidence="3">The sequence shown here is derived from an EMBL/GenBank/DDBJ whole genome shotgun (WGS) entry which is preliminary data.</text>
</comment>
<keyword evidence="4" id="KW-1185">Reference proteome</keyword>
<protein>
    <recommendedName>
        <fullName evidence="5">Outer membrane protein beta-barrel domain-containing protein</fullName>
    </recommendedName>
</protein>
<evidence type="ECO:0000313" key="4">
    <source>
        <dbReference type="Proteomes" id="UP001143543"/>
    </source>
</evidence>
<feature type="coiled-coil region" evidence="1">
    <location>
        <begin position="44"/>
        <end position="79"/>
    </location>
</feature>
<evidence type="ECO:0000256" key="2">
    <source>
        <dbReference type="SAM" id="SignalP"/>
    </source>
</evidence>
<accession>A0ABQ5MJG8</accession>
<proteinExistence type="predicted"/>
<dbReference type="RefSeq" id="WP_281764691.1">
    <property type="nucleotide sequence ID" value="NZ_BRVO01000001.1"/>
</dbReference>
<dbReference type="Proteomes" id="UP001143543">
    <property type="component" value="Unassembled WGS sequence"/>
</dbReference>
<feature type="chain" id="PRO_5045040920" description="Outer membrane protein beta-barrel domain-containing protein" evidence="2">
    <location>
        <begin position="22"/>
        <end position="371"/>
    </location>
</feature>
<keyword evidence="1" id="KW-0175">Coiled coil</keyword>
<evidence type="ECO:0000313" key="3">
    <source>
        <dbReference type="EMBL" id="GLB49077.1"/>
    </source>
</evidence>
<evidence type="ECO:0000256" key="1">
    <source>
        <dbReference type="SAM" id="Coils"/>
    </source>
</evidence>